<dbReference type="FunFam" id="3.20.20.70:FF:000044">
    <property type="entry name" value="Deoxyribose-phosphate aldolase"/>
    <property type="match status" value="1"/>
</dbReference>
<gene>
    <name evidence="7 8" type="primary">deoC</name>
    <name evidence="8" type="ORF">OMP40_24325</name>
</gene>
<comment type="catalytic activity">
    <reaction evidence="5 7">
        <text>2-deoxy-D-ribose 5-phosphate = D-glyceraldehyde 3-phosphate + acetaldehyde</text>
        <dbReference type="Rhea" id="RHEA:12821"/>
        <dbReference type="ChEBI" id="CHEBI:15343"/>
        <dbReference type="ChEBI" id="CHEBI:59776"/>
        <dbReference type="ChEBI" id="CHEBI:62877"/>
        <dbReference type="EC" id="4.1.2.4"/>
    </reaction>
</comment>
<dbReference type="SMART" id="SM01133">
    <property type="entry name" value="DeoC"/>
    <property type="match status" value="1"/>
</dbReference>
<evidence type="ECO:0000256" key="7">
    <source>
        <dbReference type="HAMAP-Rule" id="MF_00114"/>
    </source>
</evidence>
<evidence type="ECO:0000313" key="8">
    <source>
        <dbReference type="EMBL" id="MDG0812130.1"/>
    </source>
</evidence>
<proteinExistence type="inferred from homology"/>
<dbReference type="Gene3D" id="3.20.20.70">
    <property type="entry name" value="Aldolase class I"/>
    <property type="match status" value="1"/>
</dbReference>
<dbReference type="EC" id="4.1.2.4" evidence="7"/>
<dbReference type="InterPro" id="IPR011343">
    <property type="entry name" value="DeoC"/>
</dbReference>
<dbReference type="InterPro" id="IPR028581">
    <property type="entry name" value="DeoC_typeI"/>
</dbReference>
<accession>A0A9X4KVX7</accession>
<dbReference type="NCBIfam" id="TIGR00126">
    <property type="entry name" value="deoC"/>
    <property type="match status" value="1"/>
</dbReference>
<evidence type="ECO:0000256" key="2">
    <source>
        <dbReference type="ARBA" id="ARBA00022490"/>
    </source>
</evidence>
<dbReference type="InterPro" id="IPR013785">
    <property type="entry name" value="Aldolase_TIM"/>
</dbReference>
<keyword evidence="4 7" id="KW-0704">Schiff base</keyword>
<dbReference type="PIRSF" id="PIRSF001357">
    <property type="entry name" value="DeoC"/>
    <property type="match status" value="1"/>
</dbReference>
<comment type="pathway">
    <text evidence="7">Carbohydrate degradation; 2-deoxy-D-ribose 1-phosphate degradation; D-glyceraldehyde 3-phosphate and acetaldehyde from 2-deoxy-alpha-D-ribose 1-phosphate: step 2/2.</text>
</comment>
<evidence type="ECO:0000256" key="5">
    <source>
        <dbReference type="ARBA" id="ARBA00048791"/>
    </source>
</evidence>
<comment type="similarity">
    <text evidence="1 7">Belongs to the DeoC/FbaB aldolase family. DeoC type 1 subfamily.</text>
</comment>
<name>A0A9X4KVX7_9BACL</name>
<evidence type="ECO:0000256" key="3">
    <source>
        <dbReference type="ARBA" id="ARBA00023239"/>
    </source>
</evidence>
<keyword evidence="3 7" id="KW-0456">Lyase</keyword>
<evidence type="ECO:0000256" key="6">
    <source>
        <dbReference type="ARBA" id="ARBA00056337"/>
    </source>
</evidence>
<dbReference type="CDD" id="cd00959">
    <property type="entry name" value="DeoC"/>
    <property type="match status" value="1"/>
</dbReference>
<dbReference type="GO" id="GO:0005737">
    <property type="term" value="C:cytoplasm"/>
    <property type="evidence" value="ECO:0007669"/>
    <property type="project" value="UniProtKB-SubCell"/>
</dbReference>
<evidence type="ECO:0000256" key="4">
    <source>
        <dbReference type="ARBA" id="ARBA00023270"/>
    </source>
</evidence>
<dbReference type="GO" id="GO:0009264">
    <property type="term" value="P:deoxyribonucleotide catabolic process"/>
    <property type="evidence" value="ECO:0007669"/>
    <property type="project" value="UniProtKB-UniRule"/>
</dbReference>
<feature type="active site" description="Proton donor/acceptor" evidence="7">
    <location>
        <position position="94"/>
    </location>
</feature>
<dbReference type="GO" id="GO:0016052">
    <property type="term" value="P:carbohydrate catabolic process"/>
    <property type="evidence" value="ECO:0007669"/>
    <property type="project" value="TreeGrafter"/>
</dbReference>
<dbReference type="HAMAP" id="MF_00114">
    <property type="entry name" value="DeoC_type1"/>
    <property type="match status" value="1"/>
</dbReference>
<dbReference type="InterPro" id="IPR002915">
    <property type="entry name" value="DeoC/FbaB/LacD_aldolase"/>
</dbReference>
<protein>
    <recommendedName>
        <fullName evidence="7">Deoxyribose-phosphate aldolase</fullName>
        <shortName evidence="7">DERA</shortName>
        <ecNumber evidence="7">4.1.2.4</ecNumber>
    </recommendedName>
    <alternativeName>
        <fullName evidence="7">2-deoxy-D-ribose 5-phosphate aldolase</fullName>
    </alternativeName>
    <alternativeName>
        <fullName evidence="7">Phosphodeoxyriboaldolase</fullName>
        <shortName evidence="7">Deoxyriboaldolase</shortName>
    </alternativeName>
</protein>
<dbReference type="GO" id="GO:0006018">
    <property type="term" value="P:2-deoxyribose 1-phosphate catabolic process"/>
    <property type="evidence" value="ECO:0007669"/>
    <property type="project" value="UniProtKB-UniRule"/>
</dbReference>
<dbReference type="GO" id="GO:0004139">
    <property type="term" value="F:deoxyribose-phosphate aldolase activity"/>
    <property type="evidence" value="ECO:0007669"/>
    <property type="project" value="UniProtKB-UniRule"/>
</dbReference>
<dbReference type="EMBL" id="JAPDIA010000008">
    <property type="protein sequence ID" value="MDG0812130.1"/>
    <property type="molecule type" value="Genomic_DNA"/>
</dbReference>
<dbReference type="PANTHER" id="PTHR10889">
    <property type="entry name" value="DEOXYRIBOSE-PHOSPHATE ALDOLASE"/>
    <property type="match status" value="1"/>
</dbReference>
<reference evidence="8" key="1">
    <citation type="submission" date="2022-10" db="EMBL/GenBank/DDBJ databases">
        <title>Comparative genomic analysis of Cohnella hashimotonis sp. nov., isolated from the International Space Station.</title>
        <authorList>
            <person name="Simpson A."/>
            <person name="Venkateswaran K."/>
        </authorList>
    </citation>
    <scope>NUCLEOTIDE SEQUENCE</scope>
    <source>
        <strain evidence="8">DSM 28161</strain>
    </source>
</reference>
<feature type="active site" description="Schiff-base intermediate with acetaldehyde" evidence="7">
    <location>
        <position position="157"/>
    </location>
</feature>
<dbReference type="PANTHER" id="PTHR10889:SF1">
    <property type="entry name" value="DEOXYRIBOSE-PHOSPHATE ALDOLASE"/>
    <property type="match status" value="1"/>
</dbReference>
<comment type="subcellular location">
    <subcellularLocation>
        <location evidence="7">Cytoplasm</location>
    </subcellularLocation>
</comment>
<evidence type="ECO:0000256" key="1">
    <source>
        <dbReference type="ARBA" id="ARBA00010936"/>
    </source>
</evidence>
<dbReference type="SUPFAM" id="SSF51569">
    <property type="entry name" value="Aldolase"/>
    <property type="match status" value="1"/>
</dbReference>
<keyword evidence="2 7" id="KW-0963">Cytoplasm</keyword>
<organism evidence="8 9">
    <name type="scientific">Cohnella rhizosphaerae</name>
    <dbReference type="NCBI Taxonomy" id="1457232"/>
    <lineage>
        <taxon>Bacteria</taxon>
        <taxon>Bacillati</taxon>
        <taxon>Bacillota</taxon>
        <taxon>Bacilli</taxon>
        <taxon>Bacillales</taxon>
        <taxon>Paenibacillaceae</taxon>
        <taxon>Cohnella</taxon>
    </lineage>
</organism>
<comment type="caution">
    <text evidence="8">The sequence shown here is derived from an EMBL/GenBank/DDBJ whole genome shotgun (WGS) entry which is preliminary data.</text>
</comment>
<keyword evidence="9" id="KW-1185">Reference proteome</keyword>
<sequence length="227" mass="23536">MWTPGRSIATFIDHTLLKAEAQTADIEQLCQEALAYQFYSVCVNGRWVRLSRERLGGTNVKVCAVVGFPLGAAATRAKAFEAAAAVEDGASEIDMVLSIGKLLDRDFDSVQRDIASVVRAVQGGALVKVILETGALTDELKREACRLSEAAGADYVKTSTGFGPGKATEADIRLMRSSVSGHLGVKASGGVRDAATAEAMLLAGASRIGTSSGIEIVGGDPAAAGAY</sequence>
<dbReference type="Pfam" id="PF01791">
    <property type="entry name" value="DeoC"/>
    <property type="match status" value="1"/>
</dbReference>
<dbReference type="AlphaFoldDB" id="A0A9X4KVX7"/>
<comment type="function">
    <text evidence="6 7">Catalyzes a reversible aldol reaction between acetaldehyde and D-glyceraldehyde 3-phosphate to generate 2-deoxy-D-ribose 5-phosphate.</text>
</comment>
<feature type="active site" description="Proton donor/acceptor" evidence="7">
    <location>
        <position position="186"/>
    </location>
</feature>
<dbReference type="Proteomes" id="UP001153404">
    <property type="component" value="Unassembled WGS sequence"/>
</dbReference>
<evidence type="ECO:0000313" key="9">
    <source>
        <dbReference type="Proteomes" id="UP001153404"/>
    </source>
</evidence>